<dbReference type="EMBL" id="JAPDNT010000038">
    <property type="protein sequence ID" value="MCW3477457.1"/>
    <property type="molecule type" value="Genomic_DNA"/>
</dbReference>
<dbReference type="GO" id="GO:0003697">
    <property type="term" value="F:single-stranded DNA binding"/>
    <property type="evidence" value="ECO:0007669"/>
    <property type="project" value="InterPro"/>
</dbReference>
<keyword evidence="7" id="KW-0456">Lyase</keyword>
<evidence type="ECO:0000256" key="4">
    <source>
        <dbReference type="ARBA" id="ARBA00022801"/>
    </source>
</evidence>
<dbReference type="RefSeq" id="WP_264716407.1">
    <property type="nucleotide sequence ID" value="NZ_JAPDNT010000038.1"/>
</dbReference>
<dbReference type="AlphaFoldDB" id="A0AA41YRZ3"/>
<dbReference type="GO" id="GO:0106300">
    <property type="term" value="P:protein-DNA covalent cross-linking repair"/>
    <property type="evidence" value="ECO:0007669"/>
    <property type="project" value="InterPro"/>
</dbReference>
<sequence length="229" mass="25121">MCNLYSMTTNQEAIRRLFKVGVDNTGNLPPQPGIYPDYSAPIVRNSAAGRELAMARWGMPTPPKFLEGKNSDPGVTNVRNPGSPHWRRWLGVESRCVVPFNSFAEPDNGTFGGKAPVWFAFDETRPLACFAGIWTRSTSVRKVKEGETTNDIFGFLTIDPNSEIEAFHPRAMPVILRTTEEVDVWMTAPPAEALKLQRPLPDGALRIVAQGGKTDDPQQSAAGPAGRLL</sequence>
<evidence type="ECO:0000256" key="3">
    <source>
        <dbReference type="ARBA" id="ARBA00022763"/>
    </source>
</evidence>
<dbReference type="Gene3D" id="3.90.1680.20">
    <property type="match status" value="2"/>
</dbReference>
<keyword evidence="6" id="KW-0238">DNA-binding</keyword>
<gene>
    <name evidence="9" type="ORF">OL599_23080</name>
</gene>
<evidence type="ECO:0000256" key="6">
    <source>
        <dbReference type="ARBA" id="ARBA00023125"/>
    </source>
</evidence>
<evidence type="ECO:0000256" key="1">
    <source>
        <dbReference type="ARBA" id="ARBA00008136"/>
    </source>
</evidence>
<keyword evidence="10" id="KW-1185">Reference proteome</keyword>
<evidence type="ECO:0000256" key="2">
    <source>
        <dbReference type="ARBA" id="ARBA00022670"/>
    </source>
</evidence>
<dbReference type="GO" id="GO:0006508">
    <property type="term" value="P:proteolysis"/>
    <property type="evidence" value="ECO:0007669"/>
    <property type="project" value="UniProtKB-KW"/>
</dbReference>
<dbReference type="GO" id="GO:0016829">
    <property type="term" value="F:lyase activity"/>
    <property type="evidence" value="ECO:0007669"/>
    <property type="project" value="UniProtKB-KW"/>
</dbReference>
<evidence type="ECO:0000313" key="9">
    <source>
        <dbReference type="EMBL" id="MCW3477457.1"/>
    </source>
</evidence>
<reference evidence="9" key="2">
    <citation type="submission" date="2022-10" db="EMBL/GenBank/DDBJ databases">
        <authorList>
            <person name="Trinh H.N."/>
        </authorList>
    </citation>
    <scope>NUCLEOTIDE SEQUENCE</scope>
    <source>
        <strain evidence="9">RN2-1</strain>
    </source>
</reference>
<dbReference type="PANTHER" id="PTHR13604:SF0">
    <property type="entry name" value="ABASIC SITE PROCESSING PROTEIN HMCES"/>
    <property type="match status" value="1"/>
</dbReference>
<evidence type="ECO:0000256" key="5">
    <source>
        <dbReference type="ARBA" id="ARBA00023124"/>
    </source>
</evidence>
<keyword evidence="2 8" id="KW-0645">Protease</keyword>
<dbReference type="InterPro" id="IPR003738">
    <property type="entry name" value="SRAP"/>
</dbReference>
<dbReference type="SUPFAM" id="SSF143081">
    <property type="entry name" value="BB1717-like"/>
    <property type="match status" value="1"/>
</dbReference>
<dbReference type="GO" id="GO:0008233">
    <property type="term" value="F:peptidase activity"/>
    <property type="evidence" value="ECO:0007669"/>
    <property type="project" value="UniProtKB-KW"/>
</dbReference>
<reference evidence="9" key="1">
    <citation type="submission" date="2022-09" db="EMBL/GenBank/DDBJ databases">
        <title>Rhodovastum sp. nov. RN2-1 isolated from soil in Seongnam, South Korea.</title>
        <authorList>
            <person name="Le N.T."/>
        </authorList>
    </citation>
    <scope>NUCLEOTIDE SEQUENCE</scope>
    <source>
        <strain evidence="9">RN2-1</strain>
    </source>
</reference>
<dbReference type="Pfam" id="PF02586">
    <property type="entry name" value="SRAP"/>
    <property type="match status" value="1"/>
</dbReference>
<evidence type="ECO:0000256" key="7">
    <source>
        <dbReference type="ARBA" id="ARBA00023239"/>
    </source>
</evidence>
<evidence type="ECO:0000313" key="10">
    <source>
        <dbReference type="Proteomes" id="UP001165679"/>
    </source>
</evidence>
<proteinExistence type="inferred from homology"/>
<name>A0AA41YRZ3_9PROT</name>
<dbReference type="EC" id="3.4.-.-" evidence="8"/>
<dbReference type="InterPro" id="IPR036590">
    <property type="entry name" value="SRAP-like"/>
</dbReference>
<keyword evidence="5" id="KW-0190">Covalent protein-DNA linkage</keyword>
<protein>
    <recommendedName>
        <fullName evidence="8">Abasic site processing protein</fullName>
        <ecNumber evidence="8">3.4.-.-</ecNumber>
    </recommendedName>
</protein>
<organism evidence="9 10">
    <name type="scientific">Limobrevibacterium gyesilva</name>
    <dbReference type="NCBI Taxonomy" id="2991712"/>
    <lineage>
        <taxon>Bacteria</taxon>
        <taxon>Pseudomonadati</taxon>
        <taxon>Pseudomonadota</taxon>
        <taxon>Alphaproteobacteria</taxon>
        <taxon>Acetobacterales</taxon>
        <taxon>Acetobacteraceae</taxon>
        <taxon>Limobrevibacterium</taxon>
    </lineage>
</organism>
<accession>A0AA41YRZ3</accession>
<comment type="caution">
    <text evidence="9">The sequence shown here is derived from an EMBL/GenBank/DDBJ whole genome shotgun (WGS) entry which is preliminary data.</text>
</comment>
<comment type="similarity">
    <text evidence="1 8">Belongs to the SOS response-associated peptidase family.</text>
</comment>
<dbReference type="PANTHER" id="PTHR13604">
    <property type="entry name" value="DC12-RELATED"/>
    <property type="match status" value="1"/>
</dbReference>
<dbReference type="Proteomes" id="UP001165679">
    <property type="component" value="Unassembled WGS sequence"/>
</dbReference>
<keyword evidence="3" id="KW-0227">DNA damage</keyword>
<evidence type="ECO:0000256" key="8">
    <source>
        <dbReference type="RuleBase" id="RU364100"/>
    </source>
</evidence>
<keyword evidence="4 8" id="KW-0378">Hydrolase</keyword>